<organism evidence="2 3">
    <name type="scientific">Thalictrum thalictroides</name>
    <name type="common">Rue-anemone</name>
    <name type="synonym">Anemone thalictroides</name>
    <dbReference type="NCBI Taxonomy" id="46969"/>
    <lineage>
        <taxon>Eukaryota</taxon>
        <taxon>Viridiplantae</taxon>
        <taxon>Streptophyta</taxon>
        <taxon>Embryophyta</taxon>
        <taxon>Tracheophyta</taxon>
        <taxon>Spermatophyta</taxon>
        <taxon>Magnoliopsida</taxon>
        <taxon>Ranunculales</taxon>
        <taxon>Ranunculaceae</taxon>
        <taxon>Thalictroideae</taxon>
        <taxon>Thalictrum</taxon>
    </lineage>
</organism>
<protein>
    <submittedName>
        <fullName evidence="2">Uncharacterized protein</fullName>
    </submittedName>
</protein>
<dbReference type="EMBL" id="JABWDY010027843">
    <property type="protein sequence ID" value="KAF5187562.1"/>
    <property type="molecule type" value="Genomic_DNA"/>
</dbReference>
<dbReference type="PANTHER" id="PTHR22726:SF1">
    <property type="entry name" value="METALLOENDOPEPTIDASE OMA1, MITOCHONDRIAL"/>
    <property type="match status" value="1"/>
</dbReference>
<sequence>MLTASAGYDPRIAPEVYKKLGSVSGNNKPSSDPHSTHPFGEERAQLLSQDMEKALSIYKKKVKAGDSIQGQKEGGIDHLILTPKGQCA</sequence>
<dbReference type="Proteomes" id="UP000554482">
    <property type="component" value="Unassembled WGS sequence"/>
</dbReference>
<keyword evidence="3" id="KW-1185">Reference proteome</keyword>
<feature type="compositionally biased region" description="Polar residues" evidence="1">
    <location>
        <begin position="23"/>
        <end position="33"/>
    </location>
</feature>
<accession>A0A7J6VT66</accession>
<evidence type="ECO:0000313" key="3">
    <source>
        <dbReference type="Proteomes" id="UP000554482"/>
    </source>
</evidence>
<dbReference type="GO" id="GO:0004222">
    <property type="term" value="F:metalloendopeptidase activity"/>
    <property type="evidence" value="ECO:0007669"/>
    <property type="project" value="TreeGrafter"/>
</dbReference>
<dbReference type="OrthoDB" id="1920620at2759"/>
<dbReference type="GO" id="GO:0016020">
    <property type="term" value="C:membrane"/>
    <property type="evidence" value="ECO:0007669"/>
    <property type="project" value="TreeGrafter"/>
</dbReference>
<dbReference type="GO" id="GO:0051603">
    <property type="term" value="P:proteolysis involved in protein catabolic process"/>
    <property type="evidence" value="ECO:0007669"/>
    <property type="project" value="TreeGrafter"/>
</dbReference>
<evidence type="ECO:0000256" key="1">
    <source>
        <dbReference type="SAM" id="MobiDB-lite"/>
    </source>
</evidence>
<name>A0A7J6VT66_THATH</name>
<reference evidence="2 3" key="1">
    <citation type="submission" date="2020-06" db="EMBL/GenBank/DDBJ databases">
        <title>Transcriptomic and genomic resources for Thalictrum thalictroides and T. hernandezii: Facilitating candidate gene discovery in an emerging model plant lineage.</title>
        <authorList>
            <person name="Arias T."/>
            <person name="Riano-Pachon D.M."/>
            <person name="Di Stilio V.S."/>
        </authorList>
    </citation>
    <scope>NUCLEOTIDE SEQUENCE [LARGE SCALE GENOMIC DNA]</scope>
    <source>
        <strain evidence="3">cv. WT478/WT964</strain>
        <tissue evidence="2">Leaves</tissue>
    </source>
</reference>
<feature type="region of interest" description="Disordered" evidence="1">
    <location>
        <begin position="19"/>
        <end position="46"/>
    </location>
</feature>
<evidence type="ECO:0000313" key="2">
    <source>
        <dbReference type="EMBL" id="KAF5187562.1"/>
    </source>
</evidence>
<dbReference type="PANTHER" id="PTHR22726">
    <property type="entry name" value="METALLOENDOPEPTIDASE OMA1"/>
    <property type="match status" value="1"/>
</dbReference>
<dbReference type="InterPro" id="IPR051156">
    <property type="entry name" value="Mito/Outer_Membr_Metalloprot"/>
</dbReference>
<proteinExistence type="predicted"/>
<gene>
    <name evidence="2" type="ORF">FRX31_022854</name>
</gene>
<dbReference type="AlphaFoldDB" id="A0A7J6VT66"/>
<comment type="caution">
    <text evidence="2">The sequence shown here is derived from an EMBL/GenBank/DDBJ whole genome shotgun (WGS) entry which is preliminary data.</text>
</comment>